<evidence type="ECO:0000256" key="1">
    <source>
        <dbReference type="SAM" id="MobiDB-lite"/>
    </source>
</evidence>
<organism evidence="2 3">
    <name type="scientific">Meloidogyne floridensis</name>
    <dbReference type="NCBI Taxonomy" id="298350"/>
    <lineage>
        <taxon>Eukaryota</taxon>
        <taxon>Metazoa</taxon>
        <taxon>Ecdysozoa</taxon>
        <taxon>Nematoda</taxon>
        <taxon>Chromadorea</taxon>
        <taxon>Rhabditida</taxon>
        <taxon>Tylenchina</taxon>
        <taxon>Tylenchomorpha</taxon>
        <taxon>Tylenchoidea</taxon>
        <taxon>Meloidogynidae</taxon>
        <taxon>Meloidogyninae</taxon>
        <taxon>Meloidogyne</taxon>
    </lineage>
</organism>
<dbReference type="WBParaSite" id="scf7180000424000.g12002">
    <property type="protein sequence ID" value="scf7180000424000.g12002"/>
    <property type="gene ID" value="scf7180000424000.g12002"/>
</dbReference>
<name>A0A915PBB1_9BILA</name>
<keyword evidence="2" id="KW-1185">Reference proteome</keyword>
<accession>A0A915PBB1</accession>
<dbReference type="AlphaFoldDB" id="A0A915PBB1"/>
<feature type="region of interest" description="Disordered" evidence="1">
    <location>
        <begin position="236"/>
        <end position="259"/>
    </location>
</feature>
<evidence type="ECO:0000313" key="2">
    <source>
        <dbReference type="Proteomes" id="UP000887560"/>
    </source>
</evidence>
<feature type="region of interest" description="Disordered" evidence="1">
    <location>
        <begin position="478"/>
        <end position="546"/>
    </location>
</feature>
<feature type="compositionally biased region" description="Low complexity" evidence="1">
    <location>
        <begin position="516"/>
        <end position="534"/>
    </location>
</feature>
<reference evidence="3" key="1">
    <citation type="submission" date="2022-11" db="UniProtKB">
        <authorList>
            <consortium name="WormBaseParasite"/>
        </authorList>
    </citation>
    <scope>IDENTIFICATION</scope>
</reference>
<dbReference type="Proteomes" id="UP000887560">
    <property type="component" value="Unplaced"/>
</dbReference>
<proteinExistence type="predicted"/>
<protein>
    <submittedName>
        <fullName evidence="3">Uncharacterized protein</fullName>
    </submittedName>
</protein>
<feature type="compositionally biased region" description="Polar residues" evidence="1">
    <location>
        <begin position="395"/>
        <end position="406"/>
    </location>
</feature>
<feature type="compositionally biased region" description="Basic residues" evidence="1">
    <location>
        <begin position="377"/>
        <end position="392"/>
    </location>
</feature>
<feature type="compositionally biased region" description="Polar residues" evidence="1">
    <location>
        <begin position="480"/>
        <end position="495"/>
    </location>
</feature>
<evidence type="ECO:0000313" key="3">
    <source>
        <dbReference type="WBParaSite" id="scf7180000424000.g12002"/>
    </source>
</evidence>
<sequence length="554" mass="64238">MGFIEVSDKKKKVTIRCKDDVNPTFDVILDKISNVDKQKEIYQSQYVKSKVCPNDEYLFIIDEDGIMLHQVLLNCQPTIHSNLQLNFYQIVFNKLTNKFECNLIENERRVIQNYLNNVDYTQANVNHYMDRYFVEQDYQQQPPHSRSLPMQPDIGLHHGSGGHQLGQTQKGKATEHPKLPKGKKAKSQQPILIPFDHHKGQDELRQRMIEIIQKLPPELQQTMTNYMHELLMLLPKPQPHQPTQTTSEGDQPAPAGPPLTLQSIDTLNLLNDLDNLEFNGEYRNRHNEFIIRSGLRSLLREYLFQCLNEYQVDRFGNVHRPPYQQQQFYQQPYQQPQEQLYQHPYQQHQPYQQQPLQQPLPYIQQNPSPQTGIHISGRPHARRQQRHRRRQNPHVSHQSGMMQQPHPSIGAFGPNPSALERGKLPVIQETTEVESSDSDQPLNPKVNKKSLIIKYITTEFTNMKGYSIDTHEQYKDVVRPSQQQDAGETSTNPQPILNLDPAPHQALGHPFTLPHQGSTQYPQQQQGQHLQGGQEPNQETSTAADDFFQQLFDL</sequence>
<feature type="region of interest" description="Disordered" evidence="1">
    <location>
        <begin position="139"/>
        <end position="198"/>
    </location>
</feature>
<feature type="region of interest" description="Disordered" evidence="1">
    <location>
        <begin position="360"/>
        <end position="406"/>
    </location>
</feature>